<proteinExistence type="predicted"/>
<dbReference type="InterPro" id="IPR011049">
    <property type="entry name" value="Serralysin-like_metalloprot_C"/>
</dbReference>
<dbReference type="Pfam" id="PF14252">
    <property type="entry name" value="DUF4347"/>
    <property type="match status" value="1"/>
</dbReference>
<dbReference type="EMBL" id="CP051167">
    <property type="protein sequence ID" value="QIZ72473.1"/>
    <property type="molecule type" value="Genomic_DNA"/>
</dbReference>
<dbReference type="KEGG" id="oxy:HCG48_19355"/>
<dbReference type="Pfam" id="PF00353">
    <property type="entry name" value="HemolysinCabind"/>
    <property type="match status" value="3"/>
</dbReference>
<evidence type="ECO:0000256" key="2">
    <source>
        <dbReference type="ARBA" id="ARBA00022525"/>
    </source>
</evidence>
<name>A0A6H1U362_9CYAN</name>
<accession>A0A6H1U362</accession>
<dbReference type="SUPFAM" id="SSF51120">
    <property type="entry name" value="beta-Roll"/>
    <property type="match status" value="2"/>
</dbReference>
<dbReference type="InterPro" id="IPR001343">
    <property type="entry name" value="Hemolysn_Ca-bd"/>
</dbReference>
<evidence type="ECO:0000259" key="3">
    <source>
        <dbReference type="Pfam" id="PF14252"/>
    </source>
</evidence>
<dbReference type="SUPFAM" id="SSF75011">
    <property type="entry name" value="3-carboxy-cis,cis-mucoante lactonizing enzyme"/>
    <property type="match status" value="1"/>
</dbReference>
<keyword evidence="5" id="KW-1185">Reference proteome</keyword>
<dbReference type="Proteomes" id="UP000500857">
    <property type="component" value="Chromosome"/>
</dbReference>
<feature type="domain" description="DUF4347" evidence="3">
    <location>
        <begin position="10"/>
        <end position="173"/>
    </location>
</feature>
<evidence type="ECO:0000313" key="5">
    <source>
        <dbReference type="Proteomes" id="UP000500857"/>
    </source>
</evidence>
<dbReference type="PANTHER" id="PTHR38340:SF1">
    <property type="entry name" value="S-LAYER PROTEIN"/>
    <property type="match status" value="1"/>
</dbReference>
<dbReference type="InterPro" id="IPR025592">
    <property type="entry name" value="DUF4347"/>
</dbReference>
<dbReference type="PANTHER" id="PTHR38340">
    <property type="entry name" value="S-LAYER PROTEIN"/>
    <property type="match status" value="1"/>
</dbReference>
<dbReference type="PROSITE" id="PS00330">
    <property type="entry name" value="HEMOLYSIN_CALCIUM"/>
    <property type="match status" value="1"/>
</dbReference>
<dbReference type="GO" id="GO:0005509">
    <property type="term" value="F:calcium ion binding"/>
    <property type="evidence" value="ECO:0007669"/>
    <property type="project" value="InterPro"/>
</dbReference>
<sequence>MKVMARERTLVVIDPAVENYQDLLAGIDPEARAVVLDSERDGIAQISEILVRESEVSALHIVAHGEVGRVRLGNSELTHATLENYGAQLQQWADALSDRADLLFYGCNLAAGETGSAFLQELAKLTGADIAASDDVTGSLFRGGDWELEVNTGSIEARSPFAAELMARYPGLLALPTAPTNNLDVSGATYIGGSGDDFANAVDISPTGGIVVLGGDWPGHDPGGTSTDLLGGGTGAIVRYDSATNAVLSTTRVPSSVKDLEINSTTGEIAIAGDFGVAVLSPDARTVVWSANPGAVERVAIDDSGTVAALRDVGGGTDEIRVYNSSGAAIGSWNTGSSSRHFNDVAITAQNGGTVVVTGYHQKSSQLQVAFNQALSYDGSAVKWTGYDFSASAIQSANKMADTRGIRVAIGRDGQLYIAHKVNGGTGSSIFSRDPLNLSASAAANTVQTDSYNTPNNVGSVDMTWYGRYDLASGGLLKGQSLLTRLSSGSGNSLRRNSIAADEQGNVYIAGDASYAIANRDGQQLAGEAIGPYAGDGHVLIVKNDFSERLVWTPFPGGSGKAFNVRNGIAAAALTVNSTNAQVTHNALQTTSGGGQDGYLAVIGGNSAPVPTVEPDNSDSLNGTFGEDSLIGGSADQTIVAHKGNDYLDGGDGNDVLYGHGDNDTLFGGGGHDSLYAGWHDDMLYGGTGNDTLYADGGNDWLEGNEGEDRLFGQTGSDRLVGGAGNDSVYGGTGNDTLSGVDPDNPTPGAAEVDLLRGDGGSDTFVLGDGMRVYYDDRALSTPGTVNLAILADFNKLEDRIQLHGSAASYQLADVTTGTGIYYTTGQTAPELIAIARNVSSTELNLNESYFTYV</sequence>
<dbReference type="AlphaFoldDB" id="A0A6H1U362"/>
<dbReference type="InterPro" id="IPR050557">
    <property type="entry name" value="RTX_toxin/Mannuronan_C5-epim"/>
</dbReference>
<organism evidence="4 5">
    <name type="scientific">Oxynema aestuarii AP17</name>
    <dbReference type="NCBI Taxonomy" id="2064643"/>
    <lineage>
        <taxon>Bacteria</taxon>
        <taxon>Bacillati</taxon>
        <taxon>Cyanobacteriota</taxon>
        <taxon>Cyanophyceae</taxon>
        <taxon>Oscillatoriophycideae</taxon>
        <taxon>Oscillatoriales</taxon>
        <taxon>Oscillatoriaceae</taxon>
        <taxon>Oxynema</taxon>
        <taxon>Oxynema aestuarii</taxon>
    </lineage>
</organism>
<comment type="subcellular location">
    <subcellularLocation>
        <location evidence="1">Secreted</location>
    </subcellularLocation>
</comment>
<dbReference type="PRINTS" id="PR00313">
    <property type="entry name" value="CABNDNGRPT"/>
</dbReference>
<keyword evidence="2" id="KW-0964">Secreted</keyword>
<protein>
    <submittedName>
        <fullName evidence="4">DUF4347 domain-containing protein</fullName>
    </submittedName>
</protein>
<evidence type="ECO:0000256" key="1">
    <source>
        <dbReference type="ARBA" id="ARBA00004613"/>
    </source>
</evidence>
<dbReference type="Gene3D" id="2.150.10.10">
    <property type="entry name" value="Serralysin-like metalloprotease, C-terminal"/>
    <property type="match status" value="3"/>
</dbReference>
<gene>
    <name evidence="4" type="ORF">HCG48_19355</name>
</gene>
<evidence type="ECO:0000313" key="4">
    <source>
        <dbReference type="EMBL" id="QIZ72473.1"/>
    </source>
</evidence>
<dbReference type="GO" id="GO:0005576">
    <property type="term" value="C:extracellular region"/>
    <property type="evidence" value="ECO:0007669"/>
    <property type="project" value="UniProtKB-SubCell"/>
</dbReference>
<dbReference type="InterPro" id="IPR018511">
    <property type="entry name" value="Hemolysin-typ_Ca-bd_CS"/>
</dbReference>
<reference evidence="4 5" key="1">
    <citation type="submission" date="2020-04" db="EMBL/GenBank/DDBJ databases">
        <authorList>
            <person name="Basu S."/>
            <person name="Maruthanayagam V."/>
            <person name="Chakraborty S."/>
            <person name="Pramanik A."/>
            <person name="Mukherjee J."/>
            <person name="Brink B."/>
        </authorList>
    </citation>
    <scope>NUCLEOTIDE SEQUENCE [LARGE SCALE GENOMIC DNA]</scope>
    <source>
        <strain evidence="4 5">AP17</strain>
    </source>
</reference>